<accession>G9Y509</accession>
<evidence type="ECO:0000313" key="1">
    <source>
        <dbReference type="EMBL" id="EHM44024.1"/>
    </source>
</evidence>
<dbReference type="SUPFAM" id="SSF160207">
    <property type="entry name" value="NMB0488-like"/>
    <property type="match status" value="1"/>
</dbReference>
<evidence type="ECO:0008006" key="3">
    <source>
        <dbReference type="Google" id="ProtNLM"/>
    </source>
</evidence>
<gene>
    <name evidence="1" type="ORF">HMPREF0454_01647</name>
</gene>
<sequence length="162" mass="18577">MQKNDAIIYEYGDKYHIIQRSQQNKNAPYSASENVALTASLPLDVDNISLGKNALLALNSYGIVDPSHSPWELKELRKQLCGWVVAKSYQSLLKNCRIVILLKDFKHNKIEIIPFDNCNYNKWESMMSDRIIYLPIDSGTEEVGDAINKAFLEATYHPERKK</sequence>
<comment type="caution">
    <text evidence="1">The sequence shown here is derived from an EMBL/GenBank/DDBJ whole genome shotgun (WGS) entry which is preliminary data.</text>
</comment>
<dbReference type="InterPro" id="IPR009888">
    <property type="entry name" value="CdiI_Proteobact"/>
</dbReference>
<organism evidence="1 2">
    <name type="scientific">Hafnia alvei ATCC 51873</name>
    <dbReference type="NCBI Taxonomy" id="1002364"/>
    <lineage>
        <taxon>Bacteria</taxon>
        <taxon>Pseudomonadati</taxon>
        <taxon>Pseudomonadota</taxon>
        <taxon>Gammaproteobacteria</taxon>
        <taxon>Enterobacterales</taxon>
        <taxon>Hafniaceae</taxon>
        <taxon>Hafnia</taxon>
    </lineage>
</organism>
<dbReference type="InterPro" id="IPR037891">
    <property type="entry name" value="Cdil-like_sf"/>
</dbReference>
<dbReference type="Gene3D" id="3.40.1590.10">
    <property type="entry name" value="NMB0488-like"/>
    <property type="match status" value="1"/>
</dbReference>
<dbReference type="AlphaFoldDB" id="G9Y509"/>
<evidence type="ECO:0000313" key="2">
    <source>
        <dbReference type="Proteomes" id="UP000005959"/>
    </source>
</evidence>
<dbReference type="RefSeq" id="WP_004091558.1">
    <property type="nucleotide sequence ID" value="NZ_JH417508.1"/>
</dbReference>
<proteinExistence type="predicted"/>
<name>G9Y509_HAFAL</name>
<dbReference type="HOGENOM" id="CLU_1633806_0_0_6"/>
<protein>
    <recommendedName>
        <fullName evidence="3">DUF1436 domain-containing protein</fullName>
    </recommendedName>
</protein>
<reference evidence="1 2" key="1">
    <citation type="submission" date="2011-08" db="EMBL/GenBank/DDBJ databases">
        <authorList>
            <person name="Weinstock G."/>
            <person name="Sodergren E."/>
            <person name="Clifton S."/>
            <person name="Fulton L."/>
            <person name="Fulton B."/>
            <person name="Courtney L."/>
            <person name="Fronick C."/>
            <person name="Harrison M."/>
            <person name="Strong C."/>
            <person name="Farmer C."/>
            <person name="Delahaunty K."/>
            <person name="Markovic C."/>
            <person name="Hall O."/>
            <person name="Minx P."/>
            <person name="Tomlinson C."/>
            <person name="Mitreva M."/>
            <person name="Hou S."/>
            <person name="Chen J."/>
            <person name="Wollam A."/>
            <person name="Pepin K.H."/>
            <person name="Johnson M."/>
            <person name="Bhonagiri V."/>
            <person name="Zhang X."/>
            <person name="Suruliraj S."/>
            <person name="Warren W."/>
            <person name="Chinwalla A."/>
            <person name="Mardis E.R."/>
            <person name="Wilson R.K."/>
        </authorList>
    </citation>
    <scope>NUCLEOTIDE SEQUENCE [LARGE SCALE GENOMIC DNA]</scope>
    <source>
        <strain evidence="1 2">ATCC 51873</strain>
    </source>
</reference>
<dbReference type="Proteomes" id="UP000005959">
    <property type="component" value="Unassembled WGS sequence"/>
</dbReference>
<dbReference type="Pfam" id="PF07262">
    <property type="entry name" value="CdiI"/>
    <property type="match status" value="1"/>
</dbReference>
<dbReference type="EMBL" id="AGCI01000034">
    <property type="protein sequence ID" value="EHM44024.1"/>
    <property type="molecule type" value="Genomic_DNA"/>
</dbReference>